<protein>
    <submittedName>
        <fullName evidence="3">RNB domain-containing ribonuclease</fullName>
    </submittedName>
</protein>
<proteinExistence type="predicted"/>
<dbReference type="GO" id="GO:0004540">
    <property type="term" value="F:RNA nuclease activity"/>
    <property type="evidence" value="ECO:0007669"/>
    <property type="project" value="InterPro"/>
</dbReference>
<dbReference type="InterPro" id="IPR050180">
    <property type="entry name" value="RNR_Ribonuclease"/>
</dbReference>
<dbReference type="Pfam" id="PF00773">
    <property type="entry name" value="RNB"/>
    <property type="match status" value="2"/>
</dbReference>
<dbReference type="EMBL" id="JAAGOH010000031">
    <property type="protein sequence ID" value="NDY93274.1"/>
    <property type="molecule type" value="Genomic_DNA"/>
</dbReference>
<evidence type="ECO:0000313" key="3">
    <source>
        <dbReference type="EMBL" id="NDY93274.1"/>
    </source>
</evidence>
<evidence type="ECO:0000259" key="2">
    <source>
        <dbReference type="SMART" id="SM00955"/>
    </source>
</evidence>
<reference evidence="3 4" key="1">
    <citation type="submission" date="2020-02" db="EMBL/GenBank/DDBJ databases">
        <title>Ideonella bacterium strain TBM-1.</title>
        <authorList>
            <person name="Chen W.-M."/>
        </authorList>
    </citation>
    <scope>NUCLEOTIDE SEQUENCE [LARGE SCALE GENOMIC DNA]</scope>
    <source>
        <strain evidence="3 4">TBM-1</strain>
    </source>
</reference>
<dbReference type="GO" id="GO:0005829">
    <property type="term" value="C:cytosol"/>
    <property type="evidence" value="ECO:0007669"/>
    <property type="project" value="TreeGrafter"/>
</dbReference>
<dbReference type="SUPFAM" id="SSF50249">
    <property type="entry name" value="Nucleic acid-binding proteins"/>
    <property type="match status" value="1"/>
</dbReference>
<dbReference type="GO" id="GO:0003723">
    <property type="term" value="F:RNA binding"/>
    <property type="evidence" value="ECO:0007669"/>
    <property type="project" value="InterPro"/>
</dbReference>
<dbReference type="SMART" id="SM00955">
    <property type="entry name" value="RNB"/>
    <property type="match status" value="1"/>
</dbReference>
<name>A0A7C9PKH2_9BURK</name>
<dbReference type="InterPro" id="IPR012340">
    <property type="entry name" value="NA-bd_OB-fold"/>
</dbReference>
<dbReference type="Proteomes" id="UP000484255">
    <property type="component" value="Unassembled WGS sequence"/>
</dbReference>
<dbReference type="PANTHER" id="PTHR23355:SF9">
    <property type="entry name" value="DIS3-LIKE EXONUCLEASE 2"/>
    <property type="match status" value="1"/>
</dbReference>
<accession>A0A7C9PKH2</accession>
<dbReference type="InterPro" id="IPR001900">
    <property type="entry name" value="RNase_II/R"/>
</dbReference>
<comment type="caution">
    <text evidence="3">The sequence shown here is derived from an EMBL/GenBank/DDBJ whole genome shotgun (WGS) entry which is preliminary data.</text>
</comment>
<feature type="region of interest" description="Disordered" evidence="1">
    <location>
        <begin position="679"/>
        <end position="719"/>
    </location>
</feature>
<evidence type="ECO:0000313" key="4">
    <source>
        <dbReference type="Proteomes" id="UP000484255"/>
    </source>
</evidence>
<feature type="region of interest" description="Disordered" evidence="1">
    <location>
        <begin position="1"/>
        <end position="32"/>
    </location>
</feature>
<keyword evidence="4" id="KW-1185">Reference proteome</keyword>
<dbReference type="AlphaFoldDB" id="A0A7C9PKH2"/>
<evidence type="ECO:0000256" key="1">
    <source>
        <dbReference type="SAM" id="MobiDB-lite"/>
    </source>
</evidence>
<sequence length="719" mass="78075">MGSLGQGACPDPAFSLSPTRRPHGAACSPGPARSETIRRVNYALFDEAGKFLAGRVMSEADSSMQIELESGKRVKVKAANVLLRFAKPQPAELLAAAQAGAAEIDLDLAWEFAPEGEFAFADFARDYFDASASVEQQAAALLRLYEAPHYFRRAGKGLFKKQPEDVVKAALAGIERKKQQAAQIEAWTAELVAGQCPDAVRSQLYKILFKPDKNASEYKAVVEAAKRSQRAPLDLLKDAGAITSPYQFHWRRFLFETFPKGTGFPALAAPDITDELPLAPVQAFSIDDSLTTEIDDALSVTGLGSGQIVFGIHIAAPGLAVTPDSPVDKVARERLSTVYMPGWKITMLPDEVVQRYTLDEGRDCPAVSLYVTLDEATLAVQKTETRLERVPIAANLRHDQLDADVTEASLTGEAVAGYPFAAELAFCFRLARHLKAAREVVRGKPETFNRPDYNFRLQRADGSTGNDREPEGGETVIITERRRGAPLDLIVSEAMILANSTWGGWLAELGVPGIYRSQASLAPGVKVRMGTKPAPHAGMGVAQYTWATSPLRRYTDLVNQWQIIACARNGRMAALAAPFKPKDATLFSIISSFDGAYSAYNGFQSAVERYWTLRWIEQQGLTELDAAVMKEGLVRAETLPLVFRALGCEALDRHTRVRVRITGIDLLTLELHASLATRLDDTPPAAGTEEEDEDSPPTSGLTLAIDLNDGGDNAAVAPA</sequence>
<dbReference type="GO" id="GO:0006402">
    <property type="term" value="P:mRNA catabolic process"/>
    <property type="evidence" value="ECO:0007669"/>
    <property type="project" value="TreeGrafter"/>
</dbReference>
<organism evidence="3 4">
    <name type="scientific">Ideonella livida</name>
    <dbReference type="NCBI Taxonomy" id="2707176"/>
    <lineage>
        <taxon>Bacteria</taxon>
        <taxon>Pseudomonadati</taxon>
        <taxon>Pseudomonadota</taxon>
        <taxon>Betaproteobacteria</taxon>
        <taxon>Burkholderiales</taxon>
        <taxon>Sphaerotilaceae</taxon>
        <taxon>Ideonella</taxon>
    </lineage>
</organism>
<gene>
    <name evidence="3" type="ORF">G3A44_18945</name>
</gene>
<feature type="domain" description="RNB" evidence="2">
    <location>
        <begin position="275"/>
        <end position="569"/>
    </location>
</feature>
<dbReference type="PANTHER" id="PTHR23355">
    <property type="entry name" value="RIBONUCLEASE"/>
    <property type="match status" value="1"/>
</dbReference>